<dbReference type="Proteomes" id="UP000292423">
    <property type="component" value="Unassembled WGS sequence"/>
</dbReference>
<accession>A0A4Q7YKR3</accession>
<keyword evidence="4" id="KW-1185">Reference proteome</keyword>
<dbReference type="EMBL" id="SHKX01000015">
    <property type="protein sequence ID" value="RZU37105.1"/>
    <property type="molecule type" value="Genomic_DNA"/>
</dbReference>
<name>A0A4Q7YKR3_9GAMM</name>
<sequence length="162" mass="17492">MNLRDWATPLTMGSFMLMAVTGLLMFFEIDTGFNKPAHEWLSWALLAGVGMHVTANIHGAKRHFQHRPAFAIVGVFVVVLGLSFMPAPKGGEDSGRALAMDALLSRPLSMVAQLAGKDVSTVVTDLEKSGVKISADQSLQQVLGEDHDEQMDALGVIFAKQN</sequence>
<comment type="caution">
    <text evidence="3">The sequence shown here is derived from an EMBL/GenBank/DDBJ whole genome shotgun (WGS) entry which is preliminary data.</text>
</comment>
<feature type="transmembrane region" description="Helical" evidence="1">
    <location>
        <begin position="69"/>
        <end position="87"/>
    </location>
</feature>
<dbReference type="OrthoDB" id="5363112at2"/>
<evidence type="ECO:0000256" key="1">
    <source>
        <dbReference type="SAM" id="Phobius"/>
    </source>
</evidence>
<feature type="transmembrane region" description="Helical" evidence="1">
    <location>
        <begin position="6"/>
        <end position="28"/>
    </location>
</feature>
<dbReference type="AlphaFoldDB" id="A0A4Q7YKR3"/>
<keyword evidence="1" id="KW-0812">Transmembrane</keyword>
<protein>
    <submittedName>
        <fullName evidence="3">Uncharacterized protein DUF4405</fullName>
    </submittedName>
</protein>
<reference evidence="3 4" key="1">
    <citation type="submission" date="2019-02" db="EMBL/GenBank/DDBJ databases">
        <title>Genomic Encyclopedia of Type Strains, Phase IV (KMG-IV): sequencing the most valuable type-strain genomes for metagenomic binning, comparative biology and taxonomic classification.</title>
        <authorList>
            <person name="Goeker M."/>
        </authorList>
    </citation>
    <scope>NUCLEOTIDE SEQUENCE [LARGE SCALE GENOMIC DNA]</scope>
    <source>
        <strain evidence="3 4">DSM 105135</strain>
    </source>
</reference>
<keyword evidence="1" id="KW-0472">Membrane</keyword>
<feature type="domain" description="Flavinylation-associated cytochrome" evidence="2">
    <location>
        <begin position="6"/>
        <end position="56"/>
    </location>
</feature>
<evidence type="ECO:0000313" key="3">
    <source>
        <dbReference type="EMBL" id="RZU37105.1"/>
    </source>
</evidence>
<proteinExistence type="predicted"/>
<keyword evidence="1" id="KW-1133">Transmembrane helix</keyword>
<feature type="transmembrane region" description="Helical" evidence="1">
    <location>
        <begin position="40"/>
        <end position="57"/>
    </location>
</feature>
<dbReference type="InterPro" id="IPR025517">
    <property type="entry name" value="DUF4405"/>
</dbReference>
<evidence type="ECO:0000259" key="2">
    <source>
        <dbReference type="Pfam" id="PF14358"/>
    </source>
</evidence>
<organism evidence="3 4">
    <name type="scientific">Fluviicoccus keumensis</name>
    <dbReference type="NCBI Taxonomy" id="1435465"/>
    <lineage>
        <taxon>Bacteria</taxon>
        <taxon>Pseudomonadati</taxon>
        <taxon>Pseudomonadota</taxon>
        <taxon>Gammaproteobacteria</taxon>
        <taxon>Moraxellales</taxon>
        <taxon>Moraxellaceae</taxon>
        <taxon>Fluviicoccus</taxon>
    </lineage>
</organism>
<dbReference type="RefSeq" id="WP_130415208.1">
    <property type="nucleotide sequence ID" value="NZ_SHKX01000015.1"/>
</dbReference>
<gene>
    <name evidence="3" type="ORF">EV700_2974</name>
</gene>
<dbReference type="Pfam" id="PF14358">
    <property type="entry name" value="DUF4405"/>
    <property type="match status" value="1"/>
</dbReference>
<evidence type="ECO:0000313" key="4">
    <source>
        <dbReference type="Proteomes" id="UP000292423"/>
    </source>
</evidence>